<organism evidence="2 3">
    <name type="scientific">Xanthomonas campestris pv. badrii</name>
    <dbReference type="NCBI Taxonomy" id="149696"/>
    <lineage>
        <taxon>Bacteria</taxon>
        <taxon>Pseudomonadati</taxon>
        <taxon>Pseudomonadota</taxon>
        <taxon>Gammaproteobacteria</taxon>
        <taxon>Lysobacterales</taxon>
        <taxon>Lysobacteraceae</taxon>
        <taxon>Xanthomonas</taxon>
    </lineage>
</organism>
<dbReference type="EMBL" id="CP051651">
    <property type="protein sequence ID" value="QJD66260.1"/>
    <property type="molecule type" value="Genomic_DNA"/>
</dbReference>
<sequence>MTADTLDFTRAPLLYRCMFSPGAMLASVAAVMLPIVRHYVQLGML</sequence>
<dbReference type="Proteomes" id="UP000503498">
    <property type="component" value="Chromosome"/>
</dbReference>
<proteinExistence type="predicted"/>
<keyword evidence="1" id="KW-0472">Membrane</keyword>
<protein>
    <submittedName>
        <fullName evidence="2">Uncharacterized protein</fullName>
    </submittedName>
</protein>
<dbReference type="RefSeq" id="WP_168968097.1">
    <property type="nucleotide sequence ID" value="NZ_CP051651.1"/>
</dbReference>
<gene>
    <name evidence="2" type="ORF">HG421_04610</name>
</gene>
<evidence type="ECO:0000313" key="2">
    <source>
        <dbReference type="EMBL" id="QJD66260.1"/>
    </source>
</evidence>
<reference evidence="2 3" key="1">
    <citation type="submission" date="2020-04" db="EMBL/GenBank/DDBJ databases">
        <title>Genome-Wide Identification of 5-Methylcytosine Sites in Bacterial Genomes By High-Throughput Sequencing of MspJI Restriction Fragments.</title>
        <authorList>
            <person name="Wu V."/>
        </authorList>
    </citation>
    <scope>NUCLEOTIDE SEQUENCE [LARGE SCALE GENOMIC DNA]</scope>
    <source>
        <strain evidence="2 3">NEB122</strain>
    </source>
</reference>
<evidence type="ECO:0000313" key="3">
    <source>
        <dbReference type="Proteomes" id="UP000503498"/>
    </source>
</evidence>
<name>A0A7Z2V7B0_XANCA</name>
<evidence type="ECO:0000256" key="1">
    <source>
        <dbReference type="SAM" id="Phobius"/>
    </source>
</evidence>
<feature type="transmembrane region" description="Helical" evidence="1">
    <location>
        <begin position="13"/>
        <end position="36"/>
    </location>
</feature>
<reference evidence="2 3" key="2">
    <citation type="submission" date="2020-04" db="EMBL/GenBank/DDBJ databases">
        <authorList>
            <person name="Fomenkov A."/>
            <person name="Anton B.P."/>
            <person name="Roberts R.J."/>
        </authorList>
    </citation>
    <scope>NUCLEOTIDE SEQUENCE [LARGE SCALE GENOMIC DNA]</scope>
    <source>
        <strain evidence="2 3">NEB122</strain>
    </source>
</reference>
<keyword evidence="1" id="KW-1133">Transmembrane helix</keyword>
<dbReference type="AlphaFoldDB" id="A0A7Z2V7B0"/>
<keyword evidence="1" id="KW-0812">Transmembrane</keyword>
<accession>A0A7Z2V7B0</accession>